<accession>A0A9W9FNJ6</accession>
<evidence type="ECO:0000256" key="1">
    <source>
        <dbReference type="SAM" id="MobiDB-lite"/>
    </source>
</evidence>
<evidence type="ECO:0000313" key="2">
    <source>
        <dbReference type="EMBL" id="KAJ5103413.1"/>
    </source>
</evidence>
<feature type="region of interest" description="Disordered" evidence="1">
    <location>
        <begin position="37"/>
        <end position="104"/>
    </location>
</feature>
<dbReference type="EMBL" id="JAPQKI010000004">
    <property type="protein sequence ID" value="KAJ5103413.1"/>
    <property type="molecule type" value="Genomic_DNA"/>
</dbReference>
<sequence>MARGTRRKSLQIGRIASIDEQTIEDLQTLRDLYFRPNKNSQISVEIKPNTASSQKQGLDGEESGEPPSQKKVNGDGTRGNELPEERYQETGQQHFHGPWIIGPN</sequence>
<dbReference type="AlphaFoldDB" id="A0A9W9FNJ6"/>
<gene>
    <name evidence="2" type="ORF">N7532_003942</name>
</gene>
<keyword evidence="3" id="KW-1185">Reference proteome</keyword>
<feature type="compositionally biased region" description="Polar residues" evidence="1">
    <location>
        <begin position="37"/>
        <end position="56"/>
    </location>
</feature>
<evidence type="ECO:0000313" key="3">
    <source>
        <dbReference type="Proteomes" id="UP001149074"/>
    </source>
</evidence>
<name>A0A9W9FNJ6_9EURO</name>
<organism evidence="2 3">
    <name type="scientific">Penicillium argentinense</name>
    <dbReference type="NCBI Taxonomy" id="1131581"/>
    <lineage>
        <taxon>Eukaryota</taxon>
        <taxon>Fungi</taxon>
        <taxon>Dikarya</taxon>
        <taxon>Ascomycota</taxon>
        <taxon>Pezizomycotina</taxon>
        <taxon>Eurotiomycetes</taxon>
        <taxon>Eurotiomycetidae</taxon>
        <taxon>Eurotiales</taxon>
        <taxon>Aspergillaceae</taxon>
        <taxon>Penicillium</taxon>
    </lineage>
</organism>
<reference evidence="2" key="2">
    <citation type="journal article" date="2023" name="IMA Fungus">
        <title>Comparative genomic study of the Penicillium genus elucidates a diverse pangenome and 15 lateral gene transfer events.</title>
        <authorList>
            <person name="Petersen C."/>
            <person name="Sorensen T."/>
            <person name="Nielsen M.R."/>
            <person name="Sondergaard T.E."/>
            <person name="Sorensen J.L."/>
            <person name="Fitzpatrick D.A."/>
            <person name="Frisvad J.C."/>
            <person name="Nielsen K.L."/>
        </authorList>
    </citation>
    <scope>NUCLEOTIDE SEQUENCE</scope>
    <source>
        <strain evidence="2">IBT 30761</strain>
    </source>
</reference>
<proteinExistence type="predicted"/>
<dbReference type="RefSeq" id="XP_056476793.1">
    <property type="nucleotide sequence ID" value="XM_056616436.1"/>
</dbReference>
<dbReference type="OrthoDB" id="3800761at2759"/>
<reference evidence="2" key="1">
    <citation type="submission" date="2022-11" db="EMBL/GenBank/DDBJ databases">
        <authorList>
            <person name="Petersen C."/>
        </authorList>
    </citation>
    <scope>NUCLEOTIDE SEQUENCE</scope>
    <source>
        <strain evidence="2">IBT 30761</strain>
    </source>
</reference>
<dbReference type="GeneID" id="81355415"/>
<protein>
    <submittedName>
        <fullName evidence="2">Uncharacterized protein</fullName>
    </submittedName>
</protein>
<dbReference type="Proteomes" id="UP001149074">
    <property type="component" value="Unassembled WGS sequence"/>
</dbReference>
<comment type="caution">
    <text evidence="2">The sequence shown here is derived from an EMBL/GenBank/DDBJ whole genome shotgun (WGS) entry which is preliminary data.</text>
</comment>